<name>A0ABY8G6N3_9GAMM</name>
<accession>A0ABY8G6N3</accession>
<keyword evidence="2" id="KW-1185">Reference proteome</keyword>
<dbReference type="EMBL" id="CP114280">
    <property type="protein sequence ID" value="WFN55607.1"/>
    <property type="molecule type" value="Genomic_DNA"/>
</dbReference>
<gene>
    <name evidence="1" type="ORF">O1Q98_18850</name>
</gene>
<sequence>MLYTIRENKGQTENIIIFEQPFFRLIQDEDAWVIRVYLYVIKENVEKIKSNVVFDLDSYKRINEIIVKNGEHKFDAPILNYINDVFIHGITQSAIKDPEVLFLMIKVFFERIKCV</sequence>
<dbReference type="RefSeq" id="WP_125259789.1">
    <property type="nucleotide sequence ID" value="NZ_CP114280.1"/>
</dbReference>
<dbReference type="Proteomes" id="UP001219630">
    <property type="component" value="Chromosome"/>
</dbReference>
<evidence type="ECO:0000313" key="1">
    <source>
        <dbReference type="EMBL" id="WFN55607.1"/>
    </source>
</evidence>
<evidence type="ECO:0000313" key="2">
    <source>
        <dbReference type="Proteomes" id="UP001219630"/>
    </source>
</evidence>
<organism evidence="1 2">
    <name type="scientific">Dickeya lacustris</name>
    <dbReference type="NCBI Taxonomy" id="2259638"/>
    <lineage>
        <taxon>Bacteria</taxon>
        <taxon>Pseudomonadati</taxon>
        <taxon>Pseudomonadota</taxon>
        <taxon>Gammaproteobacteria</taxon>
        <taxon>Enterobacterales</taxon>
        <taxon>Pectobacteriaceae</taxon>
        <taxon>Dickeya</taxon>
    </lineage>
</organism>
<proteinExistence type="predicted"/>
<reference evidence="1 2" key="1">
    <citation type="submission" date="2022-12" db="EMBL/GenBank/DDBJ databases">
        <title>Complete genome sequencing of Dickeya lacustris type strain LMG30899.</title>
        <authorList>
            <person name="Dobhal S."/>
            <person name="Arizala D."/>
            <person name="Arif M."/>
        </authorList>
    </citation>
    <scope>NUCLEOTIDE SEQUENCE [LARGE SCALE GENOMIC DNA]</scope>
    <source>
        <strain evidence="1 2">LMG30899</strain>
    </source>
</reference>
<protein>
    <submittedName>
        <fullName evidence="1">Uncharacterized protein</fullName>
    </submittedName>
</protein>